<organism evidence="2 3">
    <name type="scientific">Phascolomyces articulosus</name>
    <dbReference type="NCBI Taxonomy" id="60185"/>
    <lineage>
        <taxon>Eukaryota</taxon>
        <taxon>Fungi</taxon>
        <taxon>Fungi incertae sedis</taxon>
        <taxon>Mucoromycota</taxon>
        <taxon>Mucoromycotina</taxon>
        <taxon>Mucoromycetes</taxon>
        <taxon>Mucorales</taxon>
        <taxon>Lichtheimiaceae</taxon>
        <taxon>Phascolomyces</taxon>
    </lineage>
</organism>
<protein>
    <submittedName>
        <fullName evidence="2">Uncharacterized protein</fullName>
    </submittedName>
</protein>
<dbReference type="AlphaFoldDB" id="A0AAD5JWF3"/>
<feature type="region of interest" description="Disordered" evidence="1">
    <location>
        <begin position="70"/>
        <end position="89"/>
    </location>
</feature>
<name>A0AAD5JWF3_9FUNG</name>
<feature type="region of interest" description="Disordered" evidence="1">
    <location>
        <begin position="132"/>
        <end position="158"/>
    </location>
</feature>
<dbReference type="EMBL" id="JAIXMP010000105">
    <property type="protein sequence ID" value="KAI9243077.1"/>
    <property type="molecule type" value="Genomic_DNA"/>
</dbReference>
<accession>A0AAD5JWF3</accession>
<evidence type="ECO:0000313" key="2">
    <source>
        <dbReference type="EMBL" id="KAI9243077.1"/>
    </source>
</evidence>
<reference evidence="2" key="1">
    <citation type="journal article" date="2022" name="IScience">
        <title>Evolution of zygomycete secretomes and the origins of terrestrial fungal ecologies.</title>
        <authorList>
            <person name="Chang Y."/>
            <person name="Wang Y."/>
            <person name="Mondo S."/>
            <person name="Ahrendt S."/>
            <person name="Andreopoulos W."/>
            <person name="Barry K."/>
            <person name="Beard J."/>
            <person name="Benny G.L."/>
            <person name="Blankenship S."/>
            <person name="Bonito G."/>
            <person name="Cuomo C."/>
            <person name="Desiro A."/>
            <person name="Gervers K.A."/>
            <person name="Hundley H."/>
            <person name="Kuo A."/>
            <person name="LaButti K."/>
            <person name="Lang B.F."/>
            <person name="Lipzen A."/>
            <person name="O'Donnell K."/>
            <person name="Pangilinan J."/>
            <person name="Reynolds N."/>
            <person name="Sandor L."/>
            <person name="Smith M.E."/>
            <person name="Tsang A."/>
            <person name="Grigoriev I.V."/>
            <person name="Stajich J.E."/>
            <person name="Spatafora J.W."/>
        </authorList>
    </citation>
    <scope>NUCLEOTIDE SEQUENCE</scope>
    <source>
        <strain evidence="2">RSA 2281</strain>
    </source>
</reference>
<comment type="caution">
    <text evidence="2">The sequence shown here is derived from an EMBL/GenBank/DDBJ whole genome shotgun (WGS) entry which is preliminary data.</text>
</comment>
<proteinExistence type="predicted"/>
<evidence type="ECO:0000256" key="1">
    <source>
        <dbReference type="SAM" id="MobiDB-lite"/>
    </source>
</evidence>
<feature type="compositionally biased region" description="Polar residues" evidence="1">
    <location>
        <begin position="132"/>
        <end position="143"/>
    </location>
</feature>
<reference evidence="2" key="2">
    <citation type="submission" date="2023-02" db="EMBL/GenBank/DDBJ databases">
        <authorList>
            <consortium name="DOE Joint Genome Institute"/>
            <person name="Mondo S.J."/>
            <person name="Chang Y."/>
            <person name="Wang Y."/>
            <person name="Ahrendt S."/>
            <person name="Andreopoulos W."/>
            <person name="Barry K."/>
            <person name="Beard J."/>
            <person name="Benny G.L."/>
            <person name="Blankenship S."/>
            <person name="Bonito G."/>
            <person name="Cuomo C."/>
            <person name="Desiro A."/>
            <person name="Gervers K.A."/>
            <person name="Hundley H."/>
            <person name="Kuo A."/>
            <person name="LaButti K."/>
            <person name="Lang B.F."/>
            <person name="Lipzen A."/>
            <person name="O'Donnell K."/>
            <person name="Pangilinan J."/>
            <person name="Reynolds N."/>
            <person name="Sandor L."/>
            <person name="Smith M.W."/>
            <person name="Tsang A."/>
            <person name="Grigoriev I.V."/>
            <person name="Stajich J.E."/>
            <person name="Spatafora J.W."/>
        </authorList>
    </citation>
    <scope>NUCLEOTIDE SEQUENCE</scope>
    <source>
        <strain evidence="2">RSA 2281</strain>
    </source>
</reference>
<dbReference type="Proteomes" id="UP001209540">
    <property type="component" value="Unassembled WGS sequence"/>
</dbReference>
<keyword evidence="3" id="KW-1185">Reference proteome</keyword>
<evidence type="ECO:0000313" key="3">
    <source>
        <dbReference type="Proteomes" id="UP001209540"/>
    </source>
</evidence>
<sequence length="158" mass="18140">MQRPCPCSGCQNIILQHPSTIIRHERADSRKQIRQRQERYNNNYPSNVEEYPAGLQHQQPDEYFDFDHYESPDIPATAIPIDEDQDPMDITNGVFAQSDIPLITEDVSNPGNIYDAVAELLFEEFEPVESQEFNSISQLSYQDQEQEINEVPSASYGT</sequence>
<gene>
    <name evidence="2" type="ORF">BDA99DRAFT_544644</name>
</gene>